<gene>
    <name evidence="2" type="ORF">BpHYR1_022166</name>
</gene>
<reference evidence="2 3" key="1">
    <citation type="journal article" date="2018" name="Sci. Rep.">
        <title>Genomic signatures of local adaptation to the degree of environmental predictability in rotifers.</title>
        <authorList>
            <person name="Franch-Gras L."/>
            <person name="Hahn C."/>
            <person name="Garcia-Roger E.M."/>
            <person name="Carmona M.J."/>
            <person name="Serra M."/>
            <person name="Gomez A."/>
        </authorList>
    </citation>
    <scope>NUCLEOTIDE SEQUENCE [LARGE SCALE GENOMIC DNA]</scope>
    <source>
        <strain evidence="2">HYR1</strain>
    </source>
</reference>
<sequence length="71" mass="8119">MKADYIIFYQIFTILTFNCYCEVGRILLGHSRKEKSLAVLNKGDLSSGLDDRTINIHFTELNNSQHAIQIS</sequence>
<keyword evidence="1" id="KW-0472">Membrane</keyword>
<evidence type="ECO:0000313" key="3">
    <source>
        <dbReference type="Proteomes" id="UP000276133"/>
    </source>
</evidence>
<feature type="transmembrane region" description="Helical" evidence="1">
    <location>
        <begin position="6"/>
        <end position="28"/>
    </location>
</feature>
<comment type="caution">
    <text evidence="2">The sequence shown here is derived from an EMBL/GenBank/DDBJ whole genome shotgun (WGS) entry which is preliminary data.</text>
</comment>
<keyword evidence="1" id="KW-1133">Transmembrane helix</keyword>
<proteinExistence type="predicted"/>
<name>A0A3M7QLZ1_BRAPC</name>
<dbReference type="AlphaFoldDB" id="A0A3M7QLZ1"/>
<keyword evidence="3" id="KW-1185">Reference proteome</keyword>
<keyword evidence="1" id="KW-0812">Transmembrane</keyword>
<protein>
    <submittedName>
        <fullName evidence="2">Uncharacterized protein</fullName>
    </submittedName>
</protein>
<accession>A0A3M7QLZ1</accession>
<evidence type="ECO:0000313" key="2">
    <source>
        <dbReference type="EMBL" id="RNA11958.1"/>
    </source>
</evidence>
<organism evidence="2 3">
    <name type="scientific">Brachionus plicatilis</name>
    <name type="common">Marine rotifer</name>
    <name type="synonym">Brachionus muelleri</name>
    <dbReference type="NCBI Taxonomy" id="10195"/>
    <lineage>
        <taxon>Eukaryota</taxon>
        <taxon>Metazoa</taxon>
        <taxon>Spiralia</taxon>
        <taxon>Gnathifera</taxon>
        <taxon>Rotifera</taxon>
        <taxon>Eurotatoria</taxon>
        <taxon>Monogononta</taxon>
        <taxon>Pseudotrocha</taxon>
        <taxon>Ploima</taxon>
        <taxon>Brachionidae</taxon>
        <taxon>Brachionus</taxon>
    </lineage>
</organism>
<dbReference type="EMBL" id="REGN01005807">
    <property type="protein sequence ID" value="RNA11958.1"/>
    <property type="molecule type" value="Genomic_DNA"/>
</dbReference>
<dbReference type="Proteomes" id="UP000276133">
    <property type="component" value="Unassembled WGS sequence"/>
</dbReference>
<evidence type="ECO:0000256" key="1">
    <source>
        <dbReference type="SAM" id="Phobius"/>
    </source>
</evidence>